<evidence type="ECO:0000256" key="2">
    <source>
        <dbReference type="ARBA" id="ARBA00007069"/>
    </source>
</evidence>
<organism evidence="13 14">
    <name type="scientific">Samsonia erythrinae</name>
    <dbReference type="NCBI Taxonomy" id="160434"/>
    <lineage>
        <taxon>Bacteria</taxon>
        <taxon>Pseudomonadati</taxon>
        <taxon>Pseudomonadota</taxon>
        <taxon>Gammaproteobacteria</taxon>
        <taxon>Enterobacterales</taxon>
        <taxon>Pectobacteriaceae</taxon>
        <taxon>Samsonia</taxon>
    </lineage>
</organism>
<keyword evidence="7 11" id="KW-1133">Transmembrane helix</keyword>
<feature type="transmembrane region" description="Helical" evidence="11">
    <location>
        <begin position="145"/>
        <end position="167"/>
    </location>
</feature>
<comment type="caution">
    <text evidence="13">The sequence shown here is derived from an EMBL/GenBank/DDBJ whole genome shotgun (WGS) entry which is preliminary data.</text>
</comment>
<proteinExistence type="inferred from homology"/>
<dbReference type="OrthoDB" id="9793490at2"/>
<dbReference type="FunFam" id="1.10.3720.10:FF:000002">
    <property type="entry name" value="D-methionine ABC transporter permease MetI"/>
    <property type="match status" value="1"/>
</dbReference>
<evidence type="ECO:0000313" key="14">
    <source>
        <dbReference type="Proteomes" id="UP000295433"/>
    </source>
</evidence>
<dbReference type="AlphaFoldDB" id="A0A4R3VPY6"/>
<evidence type="ECO:0000256" key="4">
    <source>
        <dbReference type="ARBA" id="ARBA00022475"/>
    </source>
</evidence>
<evidence type="ECO:0000256" key="6">
    <source>
        <dbReference type="ARBA" id="ARBA00022692"/>
    </source>
</evidence>
<sequence>MADLWIDLVAAFGETFQMVGISTLFAIIGGLPLGLLIYVTDRNLFWQNRTVYLCSTVLVNIIRSIPFVILLVLLLPLTQLLLGNTIGPVAAAVPMSVAAIAFYARLVDSALREIDPGIVEAAEAFGASPMRIIGTVLLPEAKAGLLRGLTITLVSLIGYSAMAGIVGGGGVGDLAIRFGYYRYETNVMIITVIALVILVQVVQTLGDWLSKRADKRERR</sequence>
<dbReference type="Proteomes" id="UP000295433">
    <property type="component" value="Unassembled WGS sequence"/>
</dbReference>
<dbReference type="PANTHER" id="PTHR30450:SF1">
    <property type="entry name" value="D-METHIONINE TRANSPORT SYSTEM PERMEASE PROTEIN METI-RELATED"/>
    <property type="match status" value="1"/>
</dbReference>
<evidence type="ECO:0000256" key="8">
    <source>
        <dbReference type="ARBA" id="ARBA00023136"/>
    </source>
</evidence>
<dbReference type="GO" id="GO:0005886">
    <property type="term" value="C:plasma membrane"/>
    <property type="evidence" value="ECO:0007669"/>
    <property type="project" value="UniProtKB-SubCell"/>
</dbReference>
<reference evidence="13 14" key="1">
    <citation type="submission" date="2019-03" db="EMBL/GenBank/DDBJ databases">
        <title>Genomic Encyclopedia of Type Strains, Phase IV (KMG-IV): sequencing the most valuable type-strain genomes for metagenomic binning, comparative biology and taxonomic classification.</title>
        <authorList>
            <person name="Goeker M."/>
        </authorList>
    </citation>
    <scope>NUCLEOTIDE SEQUENCE [LARGE SCALE GENOMIC DNA]</scope>
    <source>
        <strain evidence="13 14">DSM 16730</strain>
    </source>
</reference>
<feature type="transmembrane region" description="Helical" evidence="11">
    <location>
        <begin position="81"/>
        <end position="104"/>
    </location>
</feature>
<comment type="subcellular location">
    <subcellularLocation>
        <location evidence="1">Cell inner membrane</location>
        <topology evidence="1">Multi-pass membrane protein</topology>
    </subcellularLocation>
    <subcellularLocation>
        <location evidence="11">Cell membrane</location>
        <topology evidence="11">Multi-pass membrane protein</topology>
    </subcellularLocation>
</comment>
<evidence type="ECO:0000256" key="1">
    <source>
        <dbReference type="ARBA" id="ARBA00004429"/>
    </source>
</evidence>
<keyword evidence="5" id="KW-0997">Cell inner membrane</keyword>
<dbReference type="PROSITE" id="PS50928">
    <property type="entry name" value="ABC_TM1"/>
    <property type="match status" value="1"/>
</dbReference>
<evidence type="ECO:0000256" key="9">
    <source>
        <dbReference type="ARBA" id="ARBA00037265"/>
    </source>
</evidence>
<evidence type="ECO:0000256" key="5">
    <source>
        <dbReference type="ARBA" id="ARBA00022519"/>
    </source>
</evidence>
<dbReference type="InterPro" id="IPR035906">
    <property type="entry name" value="MetI-like_sf"/>
</dbReference>
<feature type="transmembrane region" description="Helical" evidence="11">
    <location>
        <begin position="51"/>
        <end position="75"/>
    </location>
</feature>
<feature type="transmembrane region" description="Helical" evidence="11">
    <location>
        <begin position="20"/>
        <end position="39"/>
    </location>
</feature>
<evidence type="ECO:0000256" key="3">
    <source>
        <dbReference type="ARBA" id="ARBA00022448"/>
    </source>
</evidence>
<evidence type="ECO:0000256" key="7">
    <source>
        <dbReference type="ARBA" id="ARBA00022989"/>
    </source>
</evidence>
<keyword evidence="14" id="KW-1185">Reference proteome</keyword>
<dbReference type="Pfam" id="PF00528">
    <property type="entry name" value="BPD_transp_1"/>
    <property type="match status" value="1"/>
</dbReference>
<comment type="similarity">
    <text evidence="2">Belongs to the binding-protein-dependent transport system permease family. CysTW subfamily.</text>
</comment>
<keyword evidence="4" id="KW-1003">Cell membrane</keyword>
<feature type="domain" description="ABC transmembrane type-1" evidence="12">
    <location>
        <begin position="12"/>
        <end position="206"/>
    </location>
</feature>
<dbReference type="GO" id="GO:0048473">
    <property type="term" value="P:D-methionine transmembrane transport"/>
    <property type="evidence" value="ECO:0007669"/>
    <property type="project" value="TreeGrafter"/>
</dbReference>
<dbReference type="PANTHER" id="PTHR30450">
    <property type="entry name" value="ABC TRANSPORTER PERMEASE"/>
    <property type="match status" value="1"/>
</dbReference>
<evidence type="ECO:0000256" key="11">
    <source>
        <dbReference type="RuleBase" id="RU363032"/>
    </source>
</evidence>
<keyword evidence="3 11" id="KW-0813">Transport</keyword>
<dbReference type="InterPro" id="IPR051322">
    <property type="entry name" value="AA_ABC_Transporter_Permease"/>
</dbReference>
<evidence type="ECO:0000313" key="13">
    <source>
        <dbReference type="EMBL" id="TCV09145.1"/>
    </source>
</evidence>
<dbReference type="SUPFAM" id="SSF161098">
    <property type="entry name" value="MetI-like"/>
    <property type="match status" value="1"/>
</dbReference>
<evidence type="ECO:0000256" key="10">
    <source>
        <dbReference type="ARBA" id="ARBA00040727"/>
    </source>
</evidence>
<dbReference type="EMBL" id="SMBY01000001">
    <property type="protein sequence ID" value="TCV09145.1"/>
    <property type="molecule type" value="Genomic_DNA"/>
</dbReference>
<protein>
    <recommendedName>
        <fullName evidence="10">D-methionine transport system permease protein MetI</fullName>
    </recommendedName>
</protein>
<dbReference type="InterPro" id="IPR000515">
    <property type="entry name" value="MetI-like"/>
</dbReference>
<comment type="function">
    <text evidence="9">Part of the binding-protein-dependent transport system for D-methionine and the toxic methionine analog alpha-methyl-methionine. Probably responsible for the translocation of the substrate across the membrane.</text>
</comment>
<gene>
    <name evidence="13" type="ORF">EDC54_101672</name>
</gene>
<dbReference type="Gene3D" id="1.10.3720.10">
    <property type="entry name" value="MetI-like"/>
    <property type="match status" value="1"/>
</dbReference>
<dbReference type="CDD" id="cd06261">
    <property type="entry name" value="TM_PBP2"/>
    <property type="match status" value="1"/>
</dbReference>
<keyword evidence="8 11" id="KW-0472">Membrane</keyword>
<accession>A0A4R3VPY6</accession>
<feature type="transmembrane region" description="Helical" evidence="11">
    <location>
        <begin position="187"/>
        <end position="209"/>
    </location>
</feature>
<evidence type="ECO:0000259" key="12">
    <source>
        <dbReference type="PROSITE" id="PS50928"/>
    </source>
</evidence>
<dbReference type="RefSeq" id="WP_132453160.1">
    <property type="nucleotide sequence ID" value="NZ_JAWIZJ010000001.1"/>
</dbReference>
<keyword evidence="6 11" id="KW-0812">Transmembrane</keyword>
<name>A0A4R3VPY6_9GAMM</name>